<evidence type="ECO:0000313" key="3">
    <source>
        <dbReference type="Proteomes" id="UP000029091"/>
    </source>
</evidence>
<dbReference type="PANTHER" id="PTHR39201">
    <property type="entry name" value="EXPORTED PROTEIN-RELATED"/>
    <property type="match status" value="1"/>
</dbReference>
<proteinExistence type="predicted"/>
<dbReference type="Proteomes" id="UP000029091">
    <property type="component" value="Unassembled WGS sequence"/>
</dbReference>
<dbReference type="InterPro" id="IPR029039">
    <property type="entry name" value="Flavoprotein-like_sf"/>
</dbReference>
<gene>
    <name evidence="2" type="ORF">BSTER_1788</name>
</gene>
<dbReference type="Gene3D" id="3.40.50.360">
    <property type="match status" value="1"/>
</dbReference>
<evidence type="ECO:0000313" key="2">
    <source>
        <dbReference type="EMBL" id="KFI96076.1"/>
    </source>
</evidence>
<evidence type="ECO:0000259" key="1">
    <source>
        <dbReference type="Pfam" id="PF12682"/>
    </source>
</evidence>
<dbReference type="PANTHER" id="PTHR39201:SF1">
    <property type="entry name" value="FLAVODOXIN-LIKE DOMAIN-CONTAINING PROTEIN"/>
    <property type="match status" value="1"/>
</dbReference>
<dbReference type="EMBL" id="JGZQ01000009">
    <property type="protein sequence ID" value="KFI96076.1"/>
    <property type="molecule type" value="Genomic_DNA"/>
</dbReference>
<feature type="domain" description="Flavodoxin-like" evidence="1">
    <location>
        <begin position="36"/>
        <end position="168"/>
    </location>
</feature>
<dbReference type="InterPro" id="IPR008254">
    <property type="entry name" value="Flavodoxin/NO_synth"/>
</dbReference>
<sequence>MTDAATASSRTMKGRNMVVVFFSRAGENYEVGEVTVGNTAKLAQEVARRTDSPMIEITRTEPYPERYAATSEMVQEEQRVNARPPFTLSGDVDALDSSDTVFLGYPIWCGDMPMPVYAFLESRDWSGKTIYPFCTHGGSGLGRTPERITAITKTTVKPGLAVMGTDAQNNASKAAEAVSGWIAKSGL</sequence>
<organism evidence="2 3">
    <name type="scientific">Bifidobacterium adolescentis JCM 15918</name>
    <dbReference type="NCBI Taxonomy" id="1437612"/>
    <lineage>
        <taxon>Bacteria</taxon>
        <taxon>Bacillati</taxon>
        <taxon>Actinomycetota</taxon>
        <taxon>Actinomycetes</taxon>
        <taxon>Bifidobacteriales</taxon>
        <taxon>Bifidobacteriaceae</taxon>
        <taxon>Bifidobacterium</taxon>
    </lineage>
</organism>
<name>A0A087DKM6_BIFAD</name>
<protein>
    <submittedName>
        <fullName evidence="2">Flavodoxin</fullName>
    </submittedName>
</protein>
<dbReference type="Pfam" id="PF12682">
    <property type="entry name" value="Flavodoxin_4"/>
    <property type="match status" value="1"/>
</dbReference>
<dbReference type="AlphaFoldDB" id="A0A087DKM6"/>
<dbReference type="SUPFAM" id="SSF52218">
    <property type="entry name" value="Flavoproteins"/>
    <property type="match status" value="1"/>
</dbReference>
<reference evidence="2 3" key="1">
    <citation type="submission" date="2014-03" db="EMBL/GenBank/DDBJ databases">
        <title>Genomics of Bifidobacteria.</title>
        <authorList>
            <person name="Ventura M."/>
            <person name="Milani C."/>
            <person name="Lugli G.A."/>
        </authorList>
    </citation>
    <scope>NUCLEOTIDE SEQUENCE [LARGE SCALE GENOMIC DNA]</scope>
    <source>
        <strain evidence="3">JCM 15918</strain>
    </source>
</reference>
<dbReference type="GO" id="GO:0010181">
    <property type="term" value="F:FMN binding"/>
    <property type="evidence" value="ECO:0007669"/>
    <property type="project" value="InterPro"/>
</dbReference>
<comment type="caution">
    <text evidence="2">The sequence shown here is derived from an EMBL/GenBank/DDBJ whole genome shotgun (WGS) entry which is preliminary data.</text>
</comment>
<accession>A0A087DKM6</accession>